<dbReference type="CDD" id="cd01949">
    <property type="entry name" value="GGDEF"/>
    <property type="match status" value="1"/>
</dbReference>
<dbReference type="EMBL" id="JAVREJ010000003">
    <property type="protein sequence ID" value="MDT0349147.1"/>
    <property type="molecule type" value="Genomic_DNA"/>
</dbReference>
<keyword evidence="4" id="KW-0548">Nucleotidyltransferase</keyword>
<dbReference type="InterPro" id="IPR050469">
    <property type="entry name" value="Diguanylate_Cyclase"/>
</dbReference>
<keyword evidence="5" id="KW-1185">Reference proteome</keyword>
<dbReference type="NCBIfam" id="TIGR00254">
    <property type="entry name" value="GGDEF"/>
    <property type="match status" value="1"/>
</dbReference>
<feature type="transmembrane region" description="Helical" evidence="2">
    <location>
        <begin position="28"/>
        <end position="44"/>
    </location>
</feature>
<dbReference type="Pfam" id="PF00990">
    <property type="entry name" value="GGDEF"/>
    <property type="match status" value="1"/>
</dbReference>
<comment type="caution">
    <text evidence="4">The sequence shown here is derived from an EMBL/GenBank/DDBJ whole genome shotgun (WGS) entry which is preliminary data.</text>
</comment>
<feature type="transmembrane region" description="Helical" evidence="2">
    <location>
        <begin position="277"/>
        <end position="297"/>
    </location>
</feature>
<name>A0ABU2N5E0_9PSEU</name>
<evidence type="ECO:0000313" key="5">
    <source>
        <dbReference type="Proteomes" id="UP001183202"/>
    </source>
</evidence>
<proteinExistence type="predicted"/>
<evidence type="ECO:0000256" key="2">
    <source>
        <dbReference type="SAM" id="Phobius"/>
    </source>
</evidence>
<feature type="transmembrane region" description="Helical" evidence="2">
    <location>
        <begin position="252"/>
        <end position="271"/>
    </location>
</feature>
<gene>
    <name evidence="4" type="ORF">RM445_06370</name>
</gene>
<feature type="transmembrane region" description="Helical" evidence="2">
    <location>
        <begin position="213"/>
        <end position="231"/>
    </location>
</feature>
<evidence type="ECO:0000313" key="4">
    <source>
        <dbReference type="EMBL" id="MDT0349147.1"/>
    </source>
</evidence>
<evidence type="ECO:0000259" key="3">
    <source>
        <dbReference type="PROSITE" id="PS50887"/>
    </source>
</evidence>
<dbReference type="PANTHER" id="PTHR45138:SF9">
    <property type="entry name" value="DIGUANYLATE CYCLASE DGCM-RELATED"/>
    <property type="match status" value="1"/>
</dbReference>
<reference evidence="5" key="1">
    <citation type="submission" date="2023-07" db="EMBL/GenBank/DDBJ databases">
        <title>30 novel species of actinomycetes from the DSMZ collection.</title>
        <authorList>
            <person name="Nouioui I."/>
        </authorList>
    </citation>
    <scope>NUCLEOTIDE SEQUENCE [LARGE SCALE GENOMIC DNA]</scope>
    <source>
        <strain evidence="5">DSM 45834</strain>
    </source>
</reference>
<dbReference type="PANTHER" id="PTHR45138">
    <property type="entry name" value="REGULATORY COMPONENTS OF SENSORY TRANSDUCTION SYSTEM"/>
    <property type="match status" value="1"/>
</dbReference>
<feature type="transmembrane region" description="Helical" evidence="2">
    <location>
        <begin position="180"/>
        <end position="201"/>
    </location>
</feature>
<keyword evidence="4" id="KW-0808">Transferase</keyword>
<sequence length="492" mass="52215">MHGGLVVLLVGYAFLPLADTTLQLLYDGTAVLALAIGFWGLHTYRPTHPRGWLLLLAGLGGWVTGDLIWQAESWNGSSFPAPSDAVYLASYVLLGAGVLAMVRTRRSGSDRAAFLDAAILTTGIAVLTAVFVIAPVGSNVDLSTLAKVVAAAYPVGDVFLLATLARMLTSPGSRSSSYRLLMAALLVTTVTDVTWNLLVSLSGDASPDRRWTNVGWLCGYVLVALAANRPAMTQVAEPAPPSDVRPFGRRRVAAMAVGLLLPPAVLFLEGLDGQVDAWPVIAAGAAVMSVLVLLRFVDLFSVVQTQAVQLAALARTDALTGAANRRTWDHELSRACQFARDHHRRLSVAILDIDHFKAFNDTFGHQAGDDLLQQAVAAWTAALPSGAFLARYGGEEFAVLLPDHDVRAAHAVITDLGVRTPLGQTFSAGVVERPDLGPNNPTILVAAADKALYRAKRGGRNRVMTATSTDLFPAQQPDGGTDAVRQSDSAQR</sequence>
<feature type="transmembrane region" description="Helical" evidence="2">
    <location>
        <begin position="114"/>
        <end position="136"/>
    </location>
</feature>
<keyword evidence="2" id="KW-0812">Transmembrane</keyword>
<dbReference type="InterPro" id="IPR043128">
    <property type="entry name" value="Rev_trsase/Diguanyl_cyclase"/>
</dbReference>
<feature type="domain" description="GGDEF" evidence="3">
    <location>
        <begin position="344"/>
        <end position="468"/>
    </location>
</feature>
<dbReference type="EC" id="2.7.7.65" evidence="4"/>
<keyword evidence="2" id="KW-0472">Membrane</keyword>
<organism evidence="4 5">
    <name type="scientific">Pseudonocardia charpentierae</name>
    <dbReference type="NCBI Taxonomy" id="3075545"/>
    <lineage>
        <taxon>Bacteria</taxon>
        <taxon>Bacillati</taxon>
        <taxon>Actinomycetota</taxon>
        <taxon>Actinomycetes</taxon>
        <taxon>Pseudonocardiales</taxon>
        <taxon>Pseudonocardiaceae</taxon>
        <taxon>Pseudonocardia</taxon>
    </lineage>
</organism>
<protein>
    <submittedName>
        <fullName evidence="4">GGDEF domain-containing protein</fullName>
        <ecNumber evidence="4">2.7.7.65</ecNumber>
    </submittedName>
</protein>
<dbReference type="Gene3D" id="3.30.70.270">
    <property type="match status" value="1"/>
</dbReference>
<evidence type="ECO:0000256" key="1">
    <source>
        <dbReference type="SAM" id="MobiDB-lite"/>
    </source>
</evidence>
<feature type="transmembrane region" description="Helical" evidence="2">
    <location>
        <begin position="148"/>
        <end position="168"/>
    </location>
</feature>
<dbReference type="InterPro" id="IPR029787">
    <property type="entry name" value="Nucleotide_cyclase"/>
</dbReference>
<feature type="region of interest" description="Disordered" evidence="1">
    <location>
        <begin position="471"/>
        <end position="492"/>
    </location>
</feature>
<dbReference type="GO" id="GO:0052621">
    <property type="term" value="F:diguanylate cyclase activity"/>
    <property type="evidence" value="ECO:0007669"/>
    <property type="project" value="UniProtKB-EC"/>
</dbReference>
<dbReference type="SMART" id="SM00267">
    <property type="entry name" value="GGDEF"/>
    <property type="match status" value="1"/>
</dbReference>
<accession>A0ABU2N5E0</accession>
<dbReference type="RefSeq" id="WP_311555130.1">
    <property type="nucleotide sequence ID" value="NZ_JAVREJ010000003.1"/>
</dbReference>
<keyword evidence="2" id="KW-1133">Transmembrane helix</keyword>
<dbReference type="InterPro" id="IPR000160">
    <property type="entry name" value="GGDEF_dom"/>
</dbReference>
<feature type="transmembrane region" description="Helical" evidence="2">
    <location>
        <begin position="51"/>
        <end position="69"/>
    </location>
</feature>
<dbReference type="Proteomes" id="UP001183202">
    <property type="component" value="Unassembled WGS sequence"/>
</dbReference>
<dbReference type="PROSITE" id="PS50887">
    <property type="entry name" value="GGDEF"/>
    <property type="match status" value="1"/>
</dbReference>
<feature type="transmembrane region" description="Helical" evidence="2">
    <location>
        <begin position="85"/>
        <end position="102"/>
    </location>
</feature>
<dbReference type="SUPFAM" id="SSF55073">
    <property type="entry name" value="Nucleotide cyclase"/>
    <property type="match status" value="1"/>
</dbReference>